<reference evidence="2" key="1">
    <citation type="submission" date="2018-05" db="EMBL/GenBank/DDBJ databases">
        <authorList>
            <person name="Lanie J.A."/>
            <person name="Ng W.-L."/>
            <person name="Kazmierczak K.M."/>
            <person name="Andrzejewski T.M."/>
            <person name="Davidsen T.M."/>
            <person name="Wayne K.J."/>
            <person name="Tettelin H."/>
            <person name="Glass J.I."/>
            <person name="Rusch D."/>
            <person name="Podicherti R."/>
            <person name="Tsui H.-C.T."/>
            <person name="Winkler M.E."/>
        </authorList>
    </citation>
    <scope>NUCLEOTIDE SEQUENCE</scope>
</reference>
<accession>A0A382W4Y0</accession>
<protein>
    <submittedName>
        <fullName evidence="2">Uncharacterized protein</fullName>
    </submittedName>
</protein>
<sequence>MDERVTSCLTHIRVQKGVVGMQWKQFRIILILFVIFTALWYVYPSVRLVAHHNNLFPITEEQKATFEDQAINLGL</sequence>
<gene>
    <name evidence="2" type="ORF">METZ01_LOCUS406618</name>
</gene>
<organism evidence="2">
    <name type="scientific">marine metagenome</name>
    <dbReference type="NCBI Taxonomy" id="408172"/>
    <lineage>
        <taxon>unclassified sequences</taxon>
        <taxon>metagenomes</taxon>
        <taxon>ecological metagenomes</taxon>
    </lineage>
</organism>
<evidence type="ECO:0000256" key="1">
    <source>
        <dbReference type="SAM" id="Phobius"/>
    </source>
</evidence>
<feature type="transmembrane region" description="Helical" evidence="1">
    <location>
        <begin position="26"/>
        <end position="43"/>
    </location>
</feature>
<dbReference type="AlphaFoldDB" id="A0A382W4Y0"/>
<keyword evidence="1" id="KW-0472">Membrane</keyword>
<dbReference type="EMBL" id="UINC01157015">
    <property type="protein sequence ID" value="SVD53764.1"/>
    <property type="molecule type" value="Genomic_DNA"/>
</dbReference>
<feature type="non-terminal residue" evidence="2">
    <location>
        <position position="75"/>
    </location>
</feature>
<keyword evidence="1" id="KW-0812">Transmembrane</keyword>
<keyword evidence="1" id="KW-1133">Transmembrane helix</keyword>
<evidence type="ECO:0000313" key="2">
    <source>
        <dbReference type="EMBL" id="SVD53764.1"/>
    </source>
</evidence>
<name>A0A382W4Y0_9ZZZZ</name>
<proteinExistence type="predicted"/>